<evidence type="ECO:0000259" key="4">
    <source>
        <dbReference type="PROSITE" id="PS50887"/>
    </source>
</evidence>
<dbReference type="InterPro" id="IPR048435">
    <property type="entry name" value="MASE6"/>
</dbReference>
<dbReference type="Proteomes" id="UP000177445">
    <property type="component" value="Chromosome"/>
</dbReference>
<reference evidence="5 6" key="1">
    <citation type="submission" date="2016-10" db="EMBL/GenBank/DDBJ databases">
        <title>Marinobacter salinus sp. nov., a moderately halophilic bacterium isolated from a tidal flat environment.</title>
        <authorList>
            <person name="Park S.-J."/>
        </authorList>
    </citation>
    <scope>NUCLEOTIDE SEQUENCE [LARGE SCALE GENOMIC DNA]</scope>
    <source>
        <strain evidence="5 6">Hb8</strain>
    </source>
</reference>
<dbReference type="SMART" id="SM00267">
    <property type="entry name" value="GGDEF"/>
    <property type="match status" value="1"/>
</dbReference>
<name>A0A1D9GP18_9GAMM</name>
<dbReference type="InterPro" id="IPR050469">
    <property type="entry name" value="Diguanylate_Cyclase"/>
</dbReference>
<feature type="transmembrane region" description="Helical" evidence="3">
    <location>
        <begin position="27"/>
        <end position="46"/>
    </location>
</feature>
<evidence type="ECO:0000313" key="5">
    <source>
        <dbReference type="EMBL" id="AOY89284.1"/>
    </source>
</evidence>
<dbReference type="GO" id="GO:1902201">
    <property type="term" value="P:negative regulation of bacterial-type flagellum-dependent cell motility"/>
    <property type="evidence" value="ECO:0007669"/>
    <property type="project" value="TreeGrafter"/>
</dbReference>
<dbReference type="PROSITE" id="PS50887">
    <property type="entry name" value="GGDEF"/>
    <property type="match status" value="1"/>
</dbReference>
<dbReference type="FunFam" id="3.30.70.270:FF:000001">
    <property type="entry name" value="Diguanylate cyclase domain protein"/>
    <property type="match status" value="1"/>
</dbReference>
<keyword evidence="6" id="KW-1185">Reference proteome</keyword>
<dbReference type="KEGG" id="msq:BKP64_14505"/>
<evidence type="ECO:0000256" key="2">
    <source>
        <dbReference type="ARBA" id="ARBA00012528"/>
    </source>
</evidence>
<evidence type="ECO:0000256" key="3">
    <source>
        <dbReference type="SAM" id="Phobius"/>
    </source>
</evidence>
<dbReference type="EMBL" id="CP017715">
    <property type="protein sequence ID" value="AOY89284.1"/>
    <property type="molecule type" value="Genomic_DNA"/>
</dbReference>
<dbReference type="GO" id="GO:0052621">
    <property type="term" value="F:diguanylate cyclase activity"/>
    <property type="evidence" value="ECO:0007669"/>
    <property type="project" value="UniProtKB-EC"/>
</dbReference>
<dbReference type="AlphaFoldDB" id="A0A1D9GP18"/>
<feature type="transmembrane region" description="Helical" evidence="3">
    <location>
        <begin position="158"/>
        <end position="175"/>
    </location>
</feature>
<dbReference type="GO" id="GO:0043709">
    <property type="term" value="P:cell adhesion involved in single-species biofilm formation"/>
    <property type="evidence" value="ECO:0007669"/>
    <property type="project" value="TreeGrafter"/>
</dbReference>
<accession>A0A1D9GP18</accession>
<dbReference type="EC" id="2.7.7.65" evidence="2"/>
<dbReference type="InterPro" id="IPR000160">
    <property type="entry name" value="GGDEF_dom"/>
</dbReference>
<comment type="cofactor">
    <cofactor evidence="1">
        <name>Mg(2+)</name>
        <dbReference type="ChEBI" id="CHEBI:18420"/>
    </cofactor>
</comment>
<dbReference type="PANTHER" id="PTHR45138">
    <property type="entry name" value="REGULATORY COMPONENTS OF SENSORY TRANSDUCTION SYSTEM"/>
    <property type="match status" value="1"/>
</dbReference>
<feature type="transmembrane region" description="Helical" evidence="3">
    <location>
        <begin position="129"/>
        <end position="146"/>
    </location>
</feature>
<proteinExistence type="predicted"/>
<feature type="transmembrane region" description="Helical" evidence="3">
    <location>
        <begin position="52"/>
        <end position="70"/>
    </location>
</feature>
<dbReference type="InterPro" id="IPR029787">
    <property type="entry name" value="Nucleotide_cyclase"/>
</dbReference>
<protein>
    <recommendedName>
        <fullName evidence="2">diguanylate cyclase</fullName>
        <ecNumber evidence="2">2.7.7.65</ecNumber>
    </recommendedName>
</protein>
<dbReference type="STRING" id="1874317.BKP64_14505"/>
<keyword evidence="3" id="KW-1133">Transmembrane helix</keyword>
<dbReference type="InterPro" id="IPR043128">
    <property type="entry name" value="Rev_trsase/Diguanyl_cyclase"/>
</dbReference>
<sequence>MNTPDQSDLGATLEESRSGLRDSHRRSLMRLLFFVTGTALVVFACLQILNGFWWVGAGELTASVILYVGVWRLRSTSYLQQWVYGYLVTLFFFFLVIMLLPEASVAAFVWVLMMPVLAYLLLGKREGMILSVPFMLVGCVIYYYYLGSVGSPHAMIDLLNMVLCAALMLAFIHLYQVRREEAEQRLVDMAQTDALTGLANRNNFQGTLARTIAECERSGAGFALVVMDIDHFKLVNDTLGHDAGDYVLRQIGQCLIERLRITDFVGRLGGEEFGLILRDVKSADAFELMDELRQRISERQLSYGEAKVRITASFGIAQWPEHGRQAETLFCVADRCLYSGKRAGRNQVARAGGGINPNQGDLLAGSTG</sequence>
<dbReference type="CDD" id="cd01949">
    <property type="entry name" value="GGDEF"/>
    <property type="match status" value="1"/>
</dbReference>
<dbReference type="OrthoDB" id="9812260at2"/>
<keyword evidence="3" id="KW-0472">Membrane</keyword>
<evidence type="ECO:0000313" key="6">
    <source>
        <dbReference type="Proteomes" id="UP000177445"/>
    </source>
</evidence>
<feature type="transmembrane region" description="Helical" evidence="3">
    <location>
        <begin position="82"/>
        <end position="99"/>
    </location>
</feature>
<dbReference type="GO" id="GO:0005886">
    <property type="term" value="C:plasma membrane"/>
    <property type="evidence" value="ECO:0007669"/>
    <property type="project" value="TreeGrafter"/>
</dbReference>
<feature type="domain" description="GGDEF" evidence="4">
    <location>
        <begin position="220"/>
        <end position="353"/>
    </location>
</feature>
<dbReference type="Pfam" id="PF20966">
    <property type="entry name" value="MASE6"/>
    <property type="match status" value="1"/>
</dbReference>
<dbReference type="PANTHER" id="PTHR45138:SF24">
    <property type="entry name" value="DIGUANYLATE CYCLASE DGCC-RELATED"/>
    <property type="match status" value="1"/>
</dbReference>
<gene>
    <name evidence="5" type="ORF">BKP64_14505</name>
</gene>
<dbReference type="NCBIfam" id="TIGR00254">
    <property type="entry name" value="GGDEF"/>
    <property type="match status" value="1"/>
</dbReference>
<dbReference type="SUPFAM" id="SSF55073">
    <property type="entry name" value="Nucleotide cyclase"/>
    <property type="match status" value="1"/>
</dbReference>
<keyword evidence="3" id="KW-0812">Transmembrane</keyword>
<feature type="transmembrane region" description="Helical" evidence="3">
    <location>
        <begin position="105"/>
        <end position="122"/>
    </location>
</feature>
<organism evidence="5 6">
    <name type="scientific">Marinobacter salinus</name>
    <dbReference type="NCBI Taxonomy" id="1874317"/>
    <lineage>
        <taxon>Bacteria</taxon>
        <taxon>Pseudomonadati</taxon>
        <taxon>Pseudomonadota</taxon>
        <taxon>Gammaproteobacteria</taxon>
        <taxon>Pseudomonadales</taxon>
        <taxon>Marinobacteraceae</taxon>
        <taxon>Marinobacter</taxon>
    </lineage>
</organism>
<dbReference type="Pfam" id="PF00990">
    <property type="entry name" value="GGDEF"/>
    <property type="match status" value="1"/>
</dbReference>
<evidence type="ECO:0000256" key="1">
    <source>
        <dbReference type="ARBA" id="ARBA00001946"/>
    </source>
</evidence>
<dbReference type="Gene3D" id="3.30.70.270">
    <property type="match status" value="1"/>
</dbReference>
<dbReference type="RefSeq" id="WP_070971597.1">
    <property type="nucleotide sequence ID" value="NZ_CP017715.1"/>
</dbReference>